<organism evidence="1 2">
    <name type="scientific">Nyssa sinensis</name>
    <dbReference type="NCBI Taxonomy" id="561372"/>
    <lineage>
        <taxon>Eukaryota</taxon>
        <taxon>Viridiplantae</taxon>
        <taxon>Streptophyta</taxon>
        <taxon>Embryophyta</taxon>
        <taxon>Tracheophyta</taxon>
        <taxon>Spermatophyta</taxon>
        <taxon>Magnoliopsida</taxon>
        <taxon>eudicotyledons</taxon>
        <taxon>Gunneridae</taxon>
        <taxon>Pentapetalae</taxon>
        <taxon>asterids</taxon>
        <taxon>Cornales</taxon>
        <taxon>Nyssaceae</taxon>
        <taxon>Nyssa</taxon>
    </lineage>
</organism>
<accession>A0A5J5B8X3</accession>
<dbReference type="InterPro" id="IPR003386">
    <property type="entry name" value="LACT/PDAT_acylTrfase"/>
</dbReference>
<reference evidence="1 2" key="1">
    <citation type="submission" date="2019-09" db="EMBL/GenBank/DDBJ databases">
        <title>A chromosome-level genome assembly of the Chinese tupelo Nyssa sinensis.</title>
        <authorList>
            <person name="Yang X."/>
            <person name="Kang M."/>
            <person name="Yang Y."/>
            <person name="Xiong H."/>
            <person name="Wang M."/>
            <person name="Zhang Z."/>
            <person name="Wang Z."/>
            <person name="Wu H."/>
            <person name="Ma T."/>
            <person name="Liu J."/>
            <person name="Xi Z."/>
        </authorList>
    </citation>
    <scope>NUCLEOTIDE SEQUENCE [LARGE SCALE GENOMIC DNA]</scope>
    <source>
        <strain evidence="1">J267</strain>
        <tissue evidence="1">Leaf</tissue>
    </source>
</reference>
<name>A0A5J5B8X3_9ASTE</name>
<dbReference type="GO" id="GO:0008374">
    <property type="term" value="F:O-acyltransferase activity"/>
    <property type="evidence" value="ECO:0007669"/>
    <property type="project" value="InterPro"/>
</dbReference>
<dbReference type="OrthoDB" id="190846at2759"/>
<sequence length="444" mass="49909">MLGDCCCFRGQSSDTAGDGEVSDRDPVLLVSGIGGSILHSKKRNKLGFETRVWVRILLADLEFKKKLWSLYNPQTGYTESLDDSTEIVVPEDDYGLYAIDILDPSLWIKMMHLTEVYHFHDMIDMLVGCGYKKGTTLFGHGYDFRQSNRIDKAIDGLKAKLQTAYKASGGRKVNIISHSMGGLLVLCLMSLHNDVLPKYVNKWICIACPFQGSPGCINDSLLTGLQFVEGFESYFFVSRWTMHQLLVECPSIYEMLPNPDFKWQKQPEIQVWRKQSKDGEASVKLESYGPIESFTLFEEALRHNELSYDGKTVALPFNLSILKWAAGTRQILNNAQLPKGISFYNIFGTSFDTPFDVRYGSETSPIEELSEVCHSIPQYSYVDGDGTVPAESAKADGFVAVERVGVAGSHRQLLRDKTVFQLIQKWLGVRQVSMDSKTCRVYSA</sequence>
<keyword evidence="2" id="KW-1185">Reference proteome</keyword>
<dbReference type="Pfam" id="PF02450">
    <property type="entry name" value="LCAT"/>
    <property type="match status" value="1"/>
</dbReference>
<dbReference type="GO" id="GO:0006629">
    <property type="term" value="P:lipid metabolic process"/>
    <property type="evidence" value="ECO:0007669"/>
    <property type="project" value="InterPro"/>
</dbReference>
<dbReference type="Proteomes" id="UP000325577">
    <property type="component" value="Linkage Group LG14"/>
</dbReference>
<dbReference type="EMBL" id="CM018037">
    <property type="protein sequence ID" value="KAA8538796.1"/>
    <property type="molecule type" value="Genomic_DNA"/>
</dbReference>
<dbReference type="AlphaFoldDB" id="A0A5J5B8X3"/>
<protein>
    <recommendedName>
        <fullName evidence="3">Phospholipase A(1)</fullName>
    </recommendedName>
</protein>
<dbReference type="InterPro" id="IPR029058">
    <property type="entry name" value="AB_hydrolase_fold"/>
</dbReference>
<evidence type="ECO:0008006" key="3">
    <source>
        <dbReference type="Google" id="ProtNLM"/>
    </source>
</evidence>
<evidence type="ECO:0000313" key="2">
    <source>
        <dbReference type="Proteomes" id="UP000325577"/>
    </source>
</evidence>
<gene>
    <name evidence="1" type="ORF">F0562_025488</name>
</gene>
<evidence type="ECO:0000313" key="1">
    <source>
        <dbReference type="EMBL" id="KAA8538796.1"/>
    </source>
</evidence>
<dbReference type="SUPFAM" id="SSF53474">
    <property type="entry name" value="alpha/beta-Hydrolases"/>
    <property type="match status" value="1"/>
</dbReference>
<dbReference type="PANTHER" id="PTHR11440">
    <property type="entry name" value="LECITHIN-CHOLESTEROL ACYLTRANSFERASE-RELATED"/>
    <property type="match status" value="1"/>
</dbReference>
<dbReference type="Gene3D" id="3.40.50.1820">
    <property type="entry name" value="alpha/beta hydrolase"/>
    <property type="match status" value="1"/>
</dbReference>
<proteinExistence type="predicted"/>